<keyword evidence="2 6" id="KW-0489">Methyltransferase</keyword>
<evidence type="ECO:0000256" key="1">
    <source>
        <dbReference type="ARBA" id="ARBA00007228"/>
    </source>
</evidence>
<dbReference type="GO" id="GO:0032259">
    <property type="term" value="P:methylation"/>
    <property type="evidence" value="ECO:0007669"/>
    <property type="project" value="UniProtKB-KW"/>
</dbReference>
<evidence type="ECO:0000313" key="7">
    <source>
        <dbReference type="Proteomes" id="UP000346198"/>
    </source>
</evidence>
<keyword evidence="3 6" id="KW-0808">Transferase</keyword>
<dbReference type="PANTHER" id="PTHR46429">
    <property type="entry name" value="23S RRNA (GUANOSINE-2'-O-)-METHYLTRANSFERASE RLMB"/>
    <property type="match status" value="1"/>
</dbReference>
<evidence type="ECO:0000256" key="3">
    <source>
        <dbReference type="ARBA" id="ARBA00022679"/>
    </source>
</evidence>
<dbReference type="FunFam" id="3.40.1280.10:FF:000008">
    <property type="entry name" value="Group 3 RNA methyltransferase TrmH"/>
    <property type="match status" value="1"/>
</dbReference>
<name>A0A6C2UI66_9BACT</name>
<dbReference type="InterPro" id="IPR029026">
    <property type="entry name" value="tRNA_m1G_MTases_N"/>
</dbReference>
<feature type="domain" description="tRNA/rRNA methyltransferase SpoU type" evidence="5">
    <location>
        <begin position="52"/>
        <end position="193"/>
    </location>
</feature>
<dbReference type="InterPro" id="IPR004441">
    <property type="entry name" value="rRNA_MeTrfase_TrmH"/>
</dbReference>
<dbReference type="InterPro" id="IPR001537">
    <property type="entry name" value="SpoU_MeTrfase"/>
</dbReference>
<proteinExistence type="inferred from homology"/>
<sequence length="204" mass="21770">MASGGNQFQKRGSNFGRSDNVSRTNKHGSSSKALIKDESELEALLDQTKTPLVLILDCIQDPHNLGACLRSANGAGVDAVIIPRDKAAPVTATAVSVSCGGASHTPIFRVTNLARTMESLKKRGIWIAGTSDHLGTQDLYETDLTGPLALVMGSEAKGMRQLTRDKCDYLVSFKMAGFVDCLNVSVATGVCLFEIVRQRKTANA</sequence>
<dbReference type="EMBL" id="CAAHFH010000001">
    <property type="protein sequence ID" value="VGO19024.1"/>
    <property type="molecule type" value="Genomic_DNA"/>
</dbReference>
<evidence type="ECO:0000256" key="4">
    <source>
        <dbReference type="SAM" id="MobiDB-lite"/>
    </source>
</evidence>
<dbReference type="InterPro" id="IPR029028">
    <property type="entry name" value="Alpha/beta_knot_MTases"/>
</dbReference>
<organism evidence="6 7">
    <name type="scientific">Pontiella sulfatireligans</name>
    <dbReference type="NCBI Taxonomy" id="2750658"/>
    <lineage>
        <taxon>Bacteria</taxon>
        <taxon>Pseudomonadati</taxon>
        <taxon>Kiritimatiellota</taxon>
        <taxon>Kiritimatiellia</taxon>
        <taxon>Kiritimatiellales</taxon>
        <taxon>Pontiellaceae</taxon>
        <taxon>Pontiella</taxon>
    </lineage>
</organism>
<evidence type="ECO:0000256" key="2">
    <source>
        <dbReference type="ARBA" id="ARBA00022603"/>
    </source>
</evidence>
<dbReference type="GO" id="GO:0008173">
    <property type="term" value="F:RNA methyltransferase activity"/>
    <property type="evidence" value="ECO:0007669"/>
    <property type="project" value="InterPro"/>
</dbReference>
<dbReference type="RefSeq" id="WP_136060458.1">
    <property type="nucleotide sequence ID" value="NZ_CAAHFH010000001.1"/>
</dbReference>
<dbReference type="Pfam" id="PF00588">
    <property type="entry name" value="SpoU_methylase"/>
    <property type="match status" value="1"/>
</dbReference>
<dbReference type="Gene3D" id="3.40.1280.10">
    <property type="match status" value="1"/>
</dbReference>
<dbReference type="CDD" id="cd18103">
    <property type="entry name" value="SpoU-like_RlmB"/>
    <property type="match status" value="1"/>
</dbReference>
<comment type="similarity">
    <text evidence="1">Belongs to the class IV-like SAM-binding methyltransferase superfamily. RNA methyltransferase TrmH family.</text>
</comment>
<gene>
    <name evidence="6" type="primary">rlmB</name>
    <name evidence="6" type="ORF">SCARR_01079</name>
</gene>
<dbReference type="GO" id="GO:0006396">
    <property type="term" value="P:RNA processing"/>
    <property type="evidence" value="ECO:0007669"/>
    <property type="project" value="InterPro"/>
</dbReference>
<dbReference type="AlphaFoldDB" id="A0A6C2UI66"/>
<dbReference type="GO" id="GO:0005829">
    <property type="term" value="C:cytosol"/>
    <property type="evidence" value="ECO:0007669"/>
    <property type="project" value="TreeGrafter"/>
</dbReference>
<dbReference type="Proteomes" id="UP000346198">
    <property type="component" value="Unassembled WGS sequence"/>
</dbReference>
<dbReference type="NCBIfam" id="TIGR00186">
    <property type="entry name" value="rRNA_methyl_3"/>
    <property type="match status" value="1"/>
</dbReference>
<feature type="region of interest" description="Disordered" evidence="4">
    <location>
        <begin position="1"/>
        <end position="33"/>
    </location>
</feature>
<dbReference type="SUPFAM" id="SSF75217">
    <property type="entry name" value="alpha/beta knot"/>
    <property type="match status" value="1"/>
</dbReference>
<accession>A0A6C2UI66</accession>
<dbReference type="PANTHER" id="PTHR46429:SF1">
    <property type="entry name" value="23S RRNA (GUANOSINE-2'-O-)-METHYLTRANSFERASE RLMB"/>
    <property type="match status" value="1"/>
</dbReference>
<reference evidence="6 7" key="1">
    <citation type="submission" date="2019-04" db="EMBL/GenBank/DDBJ databases">
        <authorList>
            <person name="Van Vliet M D."/>
        </authorList>
    </citation>
    <scope>NUCLEOTIDE SEQUENCE [LARGE SCALE GENOMIC DNA]</scope>
    <source>
        <strain evidence="6 7">F21</strain>
    </source>
</reference>
<feature type="compositionally biased region" description="Polar residues" evidence="4">
    <location>
        <begin position="1"/>
        <end position="32"/>
    </location>
</feature>
<evidence type="ECO:0000259" key="5">
    <source>
        <dbReference type="Pfam" id="PF00588"/>
    </source>
</evidence>
<dbReference type="GO" id="GO:0003723">
    <property type="term" value="F:RNA binding"/>
    <property type="evidence" value="ECO:0007669"/>
    <property type="project" value="InterPro"/>
</dbReference>
<protein>
    <submittedName>
        <fullName evidence="6">23S rRNA (Guanosine-2'-O-)-methyltransferase RlmB</fullName>
    </submittedName>
</protein>
<keyword evidence="7" id="KW-1185">Reference proteome</keyword>
<evidence type="ECO:0000313" key="6">
    <source>
        <dbReference type="EMBL" id="VGO19024.1"/>
    </source>
</evidence>